<evidence type="ECO:0000313" key="1">
    <source>
        <dbReference type="EMBL" id="MBB5512437.1"/>
    </source>
</evidence>
<reference evidence="1 2" key="1">
    <citation type="submission" date="2020-08" db="EMBL/GenBank/DDBJ databases">
        <title>Sequencing the genomes of 1000 actinobacteria strains.</title>
        <authorList>
            <person name="Klenk H.-P."/>
        </authorList>
    </citation>
    <scope>NUCLEOTIDE SEQUENCE [LARGE SCALE GENOMIC DNA]</scope>
    <source>
        <strain evidence="1 2">DSM 105783</strain>
    </source>
</reference>
<comment type="caution">
    <text evidence="1">The sequence shown here is derived from an EMBL/GenBank/DDBJ whole genome shotgun (WGS) entry which is preliminary data.</text>
</comment>
<accession>A0A7W8WZN4</accession>
<dbReference type="EMBL" id="JACHDR010000001">
    <property type="protein sequence ID" value="MBB5512437.1"/>
    <property type="molecule type" value="Genomic_DNA"/>
</dbReference>
<proteinExistence type="predicted"/>
<dbReference type="AlphaFoldDB" id="A0A7W8WZN4"/>
<sequence>MIPSETIVIDPRFGEDDLQLIGRLMDLPVGSTAHRA</sequence>
<evidence type="ECO:0000313" key="2">
    <source>
        <dbReference type="Proteomes" id="UP000580797"/>
    </source>
</evidence>
<gene>
    <name evidence="1" type="ORF">HD598_001124</name>
</gene>
<dbReference type="Proteomes" id="UP000580797">
    <property type="component" value="Unassembled WGS sequence"/>
</dbReference>
<protein>
    <submittedName>
        <fullName evidence="1">Uncharacterized protein</fullName>
    </submittedName>
</protein>
<name>A0A7W8WZN4_9MICC</name>
<organism evidence="1 2">
    <name type="scientific">Neomicrococcus aestuarii</name>
    <dbReference type="NCBI Taxonomy" id="556325"/>
    <lineage>
        <taxon>Bacteria</taxon>
        <taxon>Bacillati</taxon>
        <taxon>Actinomycetota</taxon>
        <taxon>Actinomycetes</taxon>
        <taxon>Micrococcales</taxon>
        <taxon>Micrococcaceae</taxon>
        <taxon>Neomicrococcus</taxon>
    </lineage>
</organism>